<keyword evidence="2" id="KW-1003">Cell membrane</keyword>
<feature type="domain" description="Major facilitator superfamily (MFS) profile" evidence="8">
    <location>
        <begin position="4"/>
        <end position="380"/>
    </location>
</feature>
<keyword evidence="10" id="KW-1185">Reference proteome</keyword>
<dbReference type="Pfam" id="PF07690">
    <property type="entry name" value="MFS_1"/>
    <property type="match status" value="1"/>
</dbReference>
<feature type="transmembrane region" description="Helical" evidence="7">
    <location>
        <begin position="70"/>
        <end position="87"/>
    </location>
</feature>
<feature type="transmembrane region" description="Helical" evidence="7">
    <location>
        <begin position="291"/>
        <end position="311"/>
    </location>
</feature>
<dbReference type="STRING" id="2017.SAMN05444320_104521"/>
<keyword evidence="5 7" id="KW-0472">Membrane</keyword>
<evidence type="ECO:0000259" key="8">
    <source>
        <dbReference type="PROSITE" id="PS50850"/>
    </source>
</evidence>
<evidence type="ECO:0000256" key="1">
    <source>
        <dbReference type="ARBA" id="ARBA00004651"/>
    </source>
</evidence>
<evidence type="ECO:0000313" key="9">
    <source>
        <dbReference type="EMBL" id="SHF68107.1"/>
    </source>
</evidence>
<proteinExistence type="predicted"/>
<dbReference type="SUPFAM" id="SSF103473">
    <property type="entry name" value="MFS general substrate transporter"/>
    <property type="match status" value="1"/>
</dbReference>
<evidence type="ECO:0000256" key="3">
    <source>
        <dbReference type="ARBA" id="ARBA00022692"/>
    </source>
</evidence>
<dbReference type="RefSeq" id="WP_073483605.1">
    <property type="nucleotide sequence ID" value="NZ_FQVN01000004.1"/>
</dbReference>
<evidence type="ECO:0000256" key="4">
    <source>
        <dbReference type="ARBA" id="ARBA00022989"/>
    </source>
</evidence>
<name>A0A1M5DM94_STRHI</name>
<accession>A0A1M5DM94</accession>
<dbReference type="OrthoDB" id="9814237at2"/>
<feature type="transmembrane region" description="Helical" evidence="7">
    <location>
        <begin position="99"/>
        <end position="120"/>
    </location>
</feature>
<protein>
    <submittedName>
        <fullName evidence="9">MFS transporter, DHA1 family, chloramphenicol resistance protein</fullName>
    </submittedName>
</protein>
<dbReference type="InterPro" id="IPR020846">
    <property type="entry name" value="MFS_dom"/>
</dbReference>
<feature type="region of interest" description="Disordered" evidence="6">
    <location>
        <begin position="385"/>
        <end position="407"/>
    </location>
</feature>
<evidence type="ECO:0000313" key="10">
    <source>
        <dbReference type="Proteomes" id="UP000184501"/>
    </source>
</evidence>
<dbReference type="InterPro" id="IPR050189">
    <property type="entry name" value="MFS_Efflux_Transporters"/>
</dbReference>
<dbReference type="GO" id="GO:0022857">
    <property type="term" value="F:transmembrane transporter activity"/>
    <property type="evidence" value="ECO:0007669"/>
    <property type="project" value="InterPro"/>
</dbReference>
<dbReference type="EMBL" id="FQVN01000004">
    <property type="protein sequence ID" value="SHF68107.1"/>
    <property type="molecule type" value="Genomic_DNA"/>
</dbReference>
<dbReference type="PROSITE" id="PS50850">
    <property type="entry name" value="MFS"/>
    <property type="match status" value="1"/>
</dbReference>
<keyword evidence="3 7" id="KW-0812">Transmembrane</keyword>
<dbReference type="NCBIfam" id="NF033135">
    <property type="entry name" value="cmx_cmrA"/>
    <property type="match status" value="1"/>
</dbReference>
<feature type="transmembrane region" description="Helical" evidence="7">
    <location>
        <begin position="268"/>
        <end position="285"/>
    </location>
</feature>
<feature type="transmembrane region" description="Helical" evidence="7">
    <location>
        <begin position="203"/>
        <end position="225"/>
    </location>
</feature>
<feature type="transmembrane region" description="Helical" evidence="7">
    <location>
        <begin position="237"/>
        <end position="256"/>
    </location>
</feature>
<evidence type="ECO:0000256" key="2">
    <source>
        <dbReference type="ARBA" id="ARBA00022475"/>
    </source>
</evidence>
<dbReference type="Proteomes" id="UP000184501">
    <property type="component" value="Unassembled WGS sequence"/>
</dbReference>
<sequence length="407" mass="40855">MPLAVYVLGLSIFAQGTSELMLAGLLPQLATDLGVSIPDAGLLISAFAMGMLVGAPVLAMVTLRWPRRTALLTFLAIFIAAHVAGALTPDYATLFVTRAVGAFVYAGFWAVATVTAIGLVPDNARGKAMGIVAGGLTVATILGLPAGTVIGQHLGWRGAFWAVAILSALAMVGVLTTIPGGRPAAEDTPRVRTELRALANPRLWLSYAMTALATGGLLVTFSYLAPLLTDTAGLPESWVPAVLGLYGVGAFLGISVGARNADARPFGTLYVGVVGLVVISVALALGAHQPVLVVVLAFLLGAFGFATNPVFNSRVFSLAGSARTLATGVNVSAFNVGITAGPWLGGLAIDGGLGYPSVAWIGAALGAATLVAVVLAAATRGRRSPAAGTAPAVEPAAEPAGAGVVTG</sequence>
<evidence type="ECO:0000256" key="6">
    <source>
        <dbReference type="SAM" id="MobiDB-lite"/>
    </source>
</evidence>
<comment type="subcellular location">
    <subcellularLocation>
        <location evidence="1">Cell membrane</location>
        <topology evidence="1">Multi-pass membrane protein</topology>
    </subcellularLocation>
</comment>
<evidence type="ECO:0000256" key="5">
    <source>
        <dbReference type="ARBA" id="ARBA00023136"/>
    </source>
</evidence>
<dbReference type="AlphaFoldDB" id="A0A1M5DM94"/>
<organism evidence="9 10">
    <name type="scientific">Streptoalloteichus hindustanus</name>
    <dbReference type="NCBI Taxonomy" id="2017"/>
    <lineage>
        <taxon>Bacteria</taxon>
        <taxon>Bacillati</taxon>
        <taxon>Actinomycetota</taxon>
        <taxon>Actinomycetes</taxon>
        <taxon>Pseudonocardiales</taxon>
        <taxon>Pseudonocardiaceae</taxon>
        <taxon>Streptoalloteichus</taxon>
    </lineage>
</organism>
<dbReference type="Gene3D" id="1.20.1250.20">
    <property type="entry name" value="MFS general substrate transporter like domains"/>
    <property type="match status" value="1"/>
</dbReference>
<keyword evidence="4 7" id="KW-1133">Transmembrane helix</keyword>
<reference evidence="9 10" key="1">
    <citation type="submission" date="2016-11" db="EMBL/GenBank/DDBJ databases">
        <authorList>
            <person name="Jaros S."/>
            <person name="Januszkiewicz K."/>
            <person name="Wedrychowicz H."/>
        </authorList>
    </citation>
    <scope>NUCLEOTIDE SEQUENCE [LARGE SCALE GENOMIC DNA]</scope>
    <source>
        <strain evidence="9 10">DSM 44523</strain>
    </source>
</reference>
<dbReference type="GO" id="GO:0005886">
    <property type="term" value="C:plasma membrane"/>
    <property type="evidence" value="ECO:0007669"/>
    <property type="project" value="UniProtKB-SubCell"/>
</dbReference>
<feature type="transmembrane region" description="Helical" evidence="7">
    <location>
        <begin position="160"/>
        <end position="182"/>
    </location>
</feature>
<gene>
    <name evidence="9" type="ORF">SAMN05444320_104521</name>
</gene>
<dbReference type="CDD" id="cd17324">
    <property type="entry name" value="MFS_NepI_like"/>
    <property type="match status" value="1"/>
</dbReference>
<dbReference type="InterPro" id="IPR011701">
    <property type="entry name" value="MFS"/>
</dbReference>
<dbReference type="PANTHER" id="PTHR43124:SF3">
    <property type="entry name" value="CHLORAMPHENICOL EFFLUX PUMP RV0191"/>
    <property type="match status" value="1"/>
</dbReference>
<feature type="transmembrane region" description="Helical" evidence="7">
    <location>
        <begin position="357"/>
        <end position="378"/>
    </location>
</feature>
<dbReference type="PANTHER" id="PTHR43124">
    <property type="entry name" value="PURINE EFFLUX PUMP PBUE"/>
    <property type="match status" value="1"/>
</dbReference>
<feature type="transmembrane region" description="Helical" evidence="7">
    <location>
        <begin position="42"/>
        <end position="63"/>
    </location>
</feature>
<feature type="transmembrane region" description="Helical" evidence="7">
    <location>
        <begin position="132"/>
        <end position="154"/>
    </location>
</feature>
<feature type="transmembrane region" description="Helical" evidence="7">
    <location>
        <begin position="323"/>
        <end position="345"/>
    </location>
</feature>
<dbReference type="InterPro" id="IPR036259">
    <property type="entry name" value="MFS_trans_sf"/>
</dbReference>
<evidence type="ECO:0000256" key="7">
    <source>
        <dbReference type="SAM" id="Phobius"/>
    </source>
</evidence>